<proteinExistence type="predicted"/>
<dbReference type="Proteomes" id="UP000807716">
    <property type="component" value="Unassembled WGS sequence"/>
</dbReference>
<evidence type="ECO:0000256" key="1">
    <source>
        <dbReference type="SAM" id="MobiDB-lite"/>
    </source>
</evidence>
<dbReference type="EMBL" id="JAAAJB010001587">
    <property type="protein sequence ID" value="KAG0247693.1"/>
    <property type="molecule type" value="Genomic_DNA"/>
</dbReference>
<feature type="region of interest" description="Disordered" evidence="1">
    <location>
        <begin position="76"/>
        <end position="96"/>
    </location>
</feature>
<keyword evidence="3" id="KW-1185">Reference proteome</keyword>
<dbReference type="AlphaFoldDB" id="A0A9P6TV95"/>
<name>A0A9P6TV95_9FUNG</name>
<evidence type="ECO:0000313" key="2">
    <source>
        <dbReference type="EMBL" id="KAG0247693.1"/>
    </source>
</evidence>
<sequence>MTAMNFKYEIPLFAPDAPLILPRSISHHQDDNTSLRRFVLYPATNYILPQATQPLRALHLPVKSVTSSIRQTLKRAAESEEAGRRTRDLINKKRRNTSAIMDTIDDDVYDENSMSR</sequence>
<gene>
    <name evidence="2" type="ORF">DFQ27_001683</name>
</gene>
<reference evidence="2" key="1">
    <citation type="journal article" date="2020" name="Fungal Divers.">
        <title>Resolving the Mortierellaceae phylogeny through synthesis of multi-gene phylogenetics and phylogenomics.</title>
        <authorList>
            <person name="Vandepol N."/>
            <person name="Liber J."/>
            <person name="Desiro A."/>
            <person name="Na H."/>
            <person name="Kennedy M."/>
            <person name="Barry K."/>
            <person name="Grigoriev I.V."/>
            <person name="Miller A.N."/>
            <person name="O'Donnell K."/>
            <person name="Stajich J.E."/>
            <person name="Bonito G."/>
        </authorList>
    </citation>
    <scope>NUCLEOTIDE SEQUENCE</scope>
    <source>
        <strain evidence="2">BC1065</strain>
    </source>
</reference>
<organism evidence="2 3">
    <name type="scientific">Actinomortierella ambigua</name>
    <dbReference type="NCBI Taxonomy" id="1343610"/>
    <lineage>
        <taxon>Eukaryota</taxon>
        <taxon>Fungi</taxon>
        <taxon>Fungi incertae sedis</taxon>
        <taxon>Mucoromycota</taxon>
        <taxon>Mortierellomycotina</taxon>
        <taxon>Mortierellomycetes</taxon>
        <taxon>Mortierellales</taxon>
        <taxon>Mortierellaceae</taxon>
        <taxon>Actinomortierella</taxon>
    </lineage>
</organism>
<comment type="caution">
    <text evidence="2">The sequence shown here is derived from an EMBL/GenBank/DDBJ whole genome shotgun (WGS) entry which is preliminary data.</text>
</comment>
<evidence type="ECO:0000313" key="3">
    <source>
        <dbReference type="Proteomes" id="UP000807716"/>
    </source>
</evidence>
<feature type="compositionally biased region" description="Basic and acidic residues" evidence="1">
    <location>
        <begin position="76"/>
        <end position="91"/>
    </location>
</feature>
<accession>A0A9P6TV95</accession>
<feature type="non-terminal residue" evidence="2">
    <location>
        <position position="116"/>
    </location>
</feature>
<protein>
    <submittedName>
        <fullName evidence="2">Uncharacterized protein</fullName>
    </submittedName>
</protein>